<dbReference type="PANTHER" id="PTHR11247:SF40">
    <property type="entry name" value="LIPID PHOSPHATE PHOSPHATASE EPSILON 1, CHLOROPLASTIC"/>
    <property type="match status" value="1"/>
</dbReference>
<evidence type="ECO:0000256" key="2">
    <source>
        <dbReference type="SAM" id="Phobius"/>
    </source>
</evidence>
<dbReference type="GO" id="GO:0008195">
    <property type="term" value="F:phosphatidate phosphatase activity"/>
    <property type="evidence" value="ECO:0000318"/>
    <property type="project" value="GO_Central"/>
</dbReference>
<reference evidence="4" key="1">
    <citation type="journal article" date="2021" name="Nat. Commun.">
        <title>Genomic analyses provide insights into spinach domestication and the genetic basis of agronomic traits.</title>
        <authorList>
            <person name="Cai X."/>
            <person name="Sun X."/>
            <person name="Xu C."/>
            <person name="Sun H."/>
            <person name="Wang X."/>
            <person name="Ge C."/>
            <person name="Zhang Z."/>
            <person name="Wang Q."/>
            <person name="Fei Z."/>
            <person name="Jiao C."/>
            <person name="Wang Q."/>
        </authorList>
    </citation>
    <scope>NUCLEOTIDE SEQUENCE [LARGE SCALE GENOMIC DNA]</scope>
    <source>
        <strain evidence="4">cv. Varoflay</strain>
    </source>
</reference>
<feature type="transmembrane region" description="Helical" evidence="2">
    <location>
        <begin position="194"/>
        <end position="212"/>
    </location>
</feature>
<reference evidence="5" key="2">
    <citation type="submission" date="2025-08" db="UniProtKB">
        <authorList>
            <consortium name="RefSeq"/>
        </authorList>
    </citation>
    <scope>IDENTIFICATION</scope>
    <source>
        <tissue evidence="5">Leaf</tissue>
    </source>
</reference>
<dbReference type="GO" id="GO:0005789">
    <property type="term" value="C:endoplasmic reticulum membrane"/>
    <property type="evidence" value="ECO:0007669"/>
    <property type="project" value="TreeGrafter"/>
</dbReference>
<dbReference type="GO" id="GO:0006487">
    <property type="term" value="P:protein N-linked glycosylation"/>
    <property type="evidence" value="ECO:0007669"/>
    <property type="project" value="TreeGrafter"/>
</dbReference>
<dbReference type="Gene3D" id="1.20.144.10">
    <property type="entry name" value="Phosphatidic acid phosphatase type 2/haloperoxidase"/>
    <property type="match status" value="1"/>
</dbReference>
<evidence type="ECO:0000256" key="1">
    <source>
        <dbReference type="ARBA" id="ARBA00022801"/>
    </source>
</evidence>
<dbReference type="SUPFAM" id="SSF48317">
    <property type="entry name" value="Acid phosphatase/Vanadium-dependent haloperoxidase"/>
    <property type="match status" value="1"/>
</dbReference>
<dbReference type="Pfam" id="PF01569">
    <property type="entry name" value="PAP2"/>
    <property type="match status" value="1"/>
</dbReference>
<sequence>MSTANRLTHFPILSLPTKFNPFHSSSFSFHCSCSSPKLTLSSNFLSGKYPISRKRRRLMRENVKKIPALGSDDGEESINAFEQEVLLDGSSNLRSNLASPEFEATLNRLSKWVIAVVFGALLLWRHDAEAVWAAIGSILNSALSVALKRLLNQERPLANVRSDPGMPSSHAQSIFYAVTFFIMSMVEWLGVNEITVIFTAFALMFGSYLSWLRVTQKLHTVDQVVVGAILGFCFSLAWLWFWNAVVAEAFNSYMWVQVSILFTSAVCCSGFVLYVILNWFRNDR</sequence>
<dbReference type="OrthoDB" id="302705at2759"/>
<organism evidence="4 5">
    <name type="scientific">Spinacia oleracea</name>
    <name type="common">Spinach</name>
    <dbReference type="NCBI Taxonomy" id="3562"/>
    <lineage>
        <taxon>Eukaryota</taxon>
        <taxon>Viridiplantae</taxon>
        <taxon>Streptophyta</taxon>
        <taxon>Embryophyta</taxon>
        <taxon>Tracheophyta</taxon>
        <taxon>Spermatophyta</taxon>
        <taxon>Magnoliopsida</taxon>
        <taxon>eudicotyledons</taxon>
        <taxon>Gunneridae</taxon>
        <taxon>Pentapetalae</taxon>
        <taxon>Caryophyllales</taxon>
        <taxon>Chenopodiaceae</taxon>
        <taxon>Chenopodioideae</taxon>
        <taxon>Anserineae</taxon>
        <taxon>Spinacia</taxon>
    </lineage>
</organism>
<keyword evidence="2" id="KW-1133">Transmembrane helix</keyword>
<evidence type="ECO:0000313" key="5">
    <source>
        <dbReference type="RefSeq" id="XP_021865837.1"/>
    </source>
</evidence>
<protein>
    <submittedName>
        <fullName evidence="5">Lipid phosphate phosphatase epsilon 2, chloroplastic</fullName>
    </submittedName>
</protein>
<dbReference type="GeneID" id="110804544"/>
<gene>
    <name evidence="5" type="primary">LOC110804544</name>
</gene>
<dbReference type="GO" id="GO:0006651">
    <property type="term" value="P:diacylglycerol biosynthetic process"/>
    <property type="evidence" value="ECO:0000318"/>
    <property type="project" value="GO_Central"/>
</dbReference>
<name>A0A9R0JDH2_SPIOL</name>
<keyword evidence="1" id="KW-0378">Hydrolase</keyword>
<dbReference type="AlphaFoldDB" id="A0A9R0JDH2"/>
<dbReference type="PANTHER" id="PTHR11247">
    <property type="entry name" value="PALMITOYL-PROTEIN THIOESTERASE/DOLICHYLDIPHOSPHATASE 1"/>
    <property type="match status" value="1"/>
</dbReference>
<keyword evidence="4" id="KW-1185">Reference proteome</keyword>
<dbReference type="KEGG" id="soe:110804544"/>
<evidence type="ECO:0000259" key="3">
    <source>
        <dbReference type="SMART" id="SM00014"/>
    </source>
</evidence>
<keyword evidence="2" id="KW-0812">Transmembrane</keyword>
<keyword evidence="2" id="KW-0472">Membrane</keyword>
<feature type="transmembrane region" description="Helical" evidence="2">
    <location>
        <begin position="254"/>
        <end position="277"/>
    </location>
</feature>
<dbReference type="InterPro" id="IPR000326">
    <property type="entry name" value="PAP2/HPO"/>
</dbReference>
<dbReference type="GO" id="GO:0047874">
    <property type="term" value="F:dolichyldiphosphatase activity"/>
    <property type="evidence" value="ECO:0007669"/>
    <property type="project" value="TreeGrafter"/>
</dbReference>
<proteinExistence type="predicted"/>
<dbReference type="GO" id="GO:0009507">
    <property type="term" value="C:chloroplast"/>
    <property type="evidence" value="ECO:0000318"/>
    <property type="project" value="GO_Central"/>
</dbReference>
<feature type="transmembrane region" description="Helical" evidence="2">
    <location>
        <begin position="224"/>
        <end position="242"/>
    </location>
</feature>
<dbReference type="InterPro" id="IPR036938">
    <property type="entry name" value="PAP2/HPO_sf"/>
</dbReference>
<feature type="domain" description="Phosphatidic acid phosphatase type 2/haloperoxidase" evidence="3">
    <location>
        <begin position="130"/>
        <end position="239"/>
    </location>
</feature>
<dbReference type="Proteomes" id="UP000813463">
    <property type="component" value="Chromosome 3"/>
</dbReference>
<evidence type="ECO:0000313" key="4">
    <source>
        <dbReference type="Proteomes" id="UP000813463"/>
    </source>
</evidence>
<dbReference type="SMART" id="SM00014">
    <property type="entry name" value="acidPPc"/>
    <property type="match status" value="1"/>
</dbReference>
<dbReference type="RefSeq" id="XP_021865837.1">
    <property type="nucleotide sequence ID" value="XM_022010145.2"/>
</dbReference>
<accession>A0A9R0JDH2</accession>